<keyword evidence="6 7" id="KW-0119">Carbohydrate metabolism</keyword>
<keyword evidence="5 7" id="KW-0413">Isomerase</keyword>
<dbReference type="EC" id="5.1.3.9" evidence="7"/>
<evidence type="ECO:0000256" key="5">
    <source>
        <dbReference type="ARBA" id="ARBA00023235"/>
    </source>
</evidence>
<dbReference type="InterPro" id="IPR013785">
    <property type="entry name" value="Aldolase_TIM"/>
</dbReference>
<dbReference type="PANTHER" id="PTHR36204:SF1">
    <property type="entry name" value="N-ACETYLMANNOSAMINE-6-PHOSPHATE 2-EPIMERASE-RELATED"/>
    <property type="match status" value="1"/>
</dbReference>
<evidence type="ECO:0000256" key="2">
    <source>
        <dbReference type="ARBA" id="ARBA00002147"/>
    </source>
</evidence>
<evidence type="ECO:0000256" key="6">
    <source>
        <dbReference type="ARBA" id="ARBA00023277"/>
    </source>
</evidence>
<dbReference type="SUPFAM" id="SSF51366">
    <property type="entry name" value="Ribulose-phoshate binding barrel"/>
    <property type="match status" value="1"/>
</dbReference>
<dbReference type="Proteomes" id="UP001208567">
    <property type="component" value="Unassembled WGS sequence"/>
</dbReference>
<evidence type="ECO:0000313" key="8">
    <source>
        <dbReference type="EMBL" id="GLC31869.1"/>
    </source>
</evidence>
<evidence type="ECO:0000256" key="1">
    <source>
        <dbReference type="ARBA" id="ARBA00000056"/>
    </source>
</evidence>
<evidence type="ECO:0000256" key="3">
    <source>
        <dbReference type="ARBA" id="ARBA00005081"/>
    </source>
</evidence>
<reference evidence="8 9" key="1">
    <citation type="journal article" date="2024" name="Int. J. Syst. Evol. Microbiol.">
        <title>Clostridium omnivorum sp. nov., isolated from anoxic soil under the treatment of reductive soil disinfestation.</title>
        <authorList>
            <person name="Ueki A."/>
            <person name="Tonouchi A."/>
            <person name="Kaku N."/>
            <person name="Honma S."/>
            <person name="Ueki K."/>
        </authorList>
    </citation>
    <scope>NUCLEOTIDE SEQUENCE [LARGE SCALE GENOMIC DNA]</scope>
    <source>
        <strain evidence="8 9">E14</strain>
    </source>
</reference>
<gene>
    <name evidence="7 8" type="primary">nanE</name>
    <name evidence="8" type="ORF">bsdE14_32790</name>
</gene>
<sequence length="232" mass="25493">MHNSEDVLKAIRGGLIVSCQALENEPLHSSQIMMRMAKAALEGGAIGIRANSPEDCCEIKQHVDLPIIAIYKRVYGTSNVYITPTIEEVKKLLPAKPEIIAVDATKRERPDGKTLEEFLEEIRKIYNGLVMADISTFEEAVEAERLGFDIVSTTLSGYTDYTLDRPRPDIELIKRLKDTLNVPIIAEGNVETPPLAAEALKAGAWAVVVGGAITRPQLITKKFVDAVKKVVL</sequence>
<comment type="function">
    <text evidence="2 7">Converts N-acetylmannosamine-6-phosphate (ManNAc-6-P) to N-acetylglucosamine-6-phosphate (GlcNAc-6-P).</text>
</comment>
<comment type="pathway">
    <text evidence="3 7">Amino-sugar metabolism; N-acetylneuraminate degradation; D-fructose 6-phosphate from N-acetylneuraminate: step 3/5.</text>
</comment>
<dbReference type="Gene3D" id="3.20.20.70">
    <property type="entry name" value="Aldolase class I"/>
    <property type="match status" value="1"/>
</dbReference>
<evidence type="ECO:0000256" key="7">
    <source>
        <dbReference type="HAMAP-Rule" id="MF_01235"/>
    </source>
</evidence>
<dbReference type="InterPro" id="IPR007260">
    <property type="entry name" value="NanE"/>
</dbReference>
<dbReference type="CDD" id="cd04729">
    <property type="entry name" value="NanE"/>
    <property type="match status" value="1"/>
</dbReference>
<dbReference type="NCBIfam" id="NF002231">
    <property type="entry name" value="PRK01130.1"/>
    <property type="match status" value="1"/>
</dbReference>
<keyword evidence="9" id="KW-1185">Reference proteome</keyword>
<evidence type="ECO:0000256" key="4">
    <source>
        <dbReference type="ARBA" id="ARBA00007439"/>
    </source>
</evidence>
<dbReference type="EMBL" id="BRXR01000001">
    <property type="protein sequence ID" value="GLC31869.1"/>
    <property type="molecule type" value="Genomic_DNA"/>
</dbReference>
<comment type="caution">
    <text evidence="8">The sequence shown here is derived from an EMBL/GenBank/DDBJ whole genome shotgun (WGS) entry which is preliminary data.</text>
</comment>
<dbReference type="InterPro" id="IPR011060">
    <property type="entry name" value="RibuloseP-bd_barrel"/>
</dbReference>
<accession>A0ABQ5N9U9</accession>
<comment type="similarity">
    <text evidence="4 7">Belongs to the NanE family.</text>
</comment>
<dbReference type="PANTHER" id="PTHR36204">
    <property type="entry name" value="N-ACETYLMANNOSAMINE-6-PHOSPHATE 2-EPIMERASE-RELATED"/>
    <property type="match status" value="1"/>
</dbReference>
<protein>
    <recommendedName>
        <fullName evidence="7">Putative N-acetylmannosamine-6-phosphate 2-epimerase</fullName>
        <ecNumber evidence="7">5.1.3.9</ecNumber>
    </recommendedName>
    <alternativeName>
        <fullName evidence="7">ManNAc-6-P epimerase</fullName>
    </alternativeName>
</protein>
<comment type="catalytic activity">
    <reaction evidence="1 7">
        <text>an N-acyl-D-glucosamine 6-phosphate = an N-acyl-D-mannosamine 6-phosphate</text>
        <dbReference type="Rhea" id="RHEA:23932"/>
        <dbReference type="ChEBI" id="CHEBI:57599"/>
        <dbReference type="ChEBI" id="CHEBI:57666"/>
        <dbReference type="EC" id="5.1.3.9"/>
    </reaction>
</comment>
<evidence type="ECO:0000313" key="9">
    <source>
        <dbReference type="Proteomes" id="UP001208567"/>
    </source>
</evidence>
<dbReference type="Pfam" id="PF04131">
    <property type="entry name" value="NanE"/>
    <property type="match status" value="1"/>
</dbReference>
<dbReference type="RefSeq" id="WP_264851191.1">
    <property type="nucleotide sequence ID" value="NZ_BRXR01000001.1"/>
</dbReference>
<organism evidence="8 9">
    <name type="scientific">Clostridium omnivorum</name>
    <dbReference type="NCBI Taxonomy" id="1604902"/>
    <lineage>
        <taxon>Bacteria</taxon>
        <taxon>Bacillati</taxon>
        <taxon>Bacillota</taxon>
        <taxon>Clostridia</taxon>
        <taxon>Eubacteriales</taxon>
        <taxon>Clostridiaceae</taxon>
        <taxon>Clostridium</taxon>
    </lineage>
</organism>
<dbReference type="HAMAP" id="MF_01235">
    <property type="entry name" value="ManNAc6P_epimer"/>
    <property type="match status" value="1"/>
</dbReference>
<proteinExistence type="inferred from homology"/>
<name>A0ABQ5N9U9_9CLOT</name>